<evidence type="ECO:0000313" key="3">
    <source>
        <dbReference type="EMBL" id="CAF1277226.1"/>
    </source>
</evidence>
<organism evidence="3 5">
    <name type="scientific">Rotaria sordida</name>
    <dbReference type="NCBI Taxonomy" id="392033"/>
    <lineage>
        <taxon>Eukaryota</taxon>
        <taxon>Metazoa</taxon>
        <taxon>Spiralia</taxon>
        <taxon>Gnathifera</taxon>
        <taxon>Rotifera</taxon>
        <taxon>Eurotatoria</taxon>
        <taxon>Bdelloidea</taxon>
        <taxon>Philodinida</taxon>
        <taxon>Philodinidae</taxon>
        <taxon>Rotaria</taxon>
    </lineage>
</organism>
<dbReference type="EMBL" id="CAJNOL010003373">
    <property type="protein sequence ID" value="CAF1560167.1"/>
    <property type="molecule type" value="Genomic_DNA"/>
</dbReference>
<feature type="region of interest" description="Disordered" evidence="1">
    <location>
        <begin position="165"/>
        <end position="204"/>
    </location>
</feature>
<dbReference type="AlphaFoldDB" id="A0A815BW96"/>
<name>A0A815BW96_9BILA</name>
<evidence type="ECO:0000313" key="5">
    <source>
        <dbReference type="Proteomes" id="UP000663870"/>
    </source>
</evidence>
<reference evidence="3" key="1">
    <citation type="submission" date="2021-02" db="EMBL/GenBank/DDBJ databases">
        <authorList>
            <person name="Nowell W R."/>
        </authorList>
    </citation>
    <scope>NUCLEOTIDE SEQUENCE</scope>
</reference>
<proteinExistence type="predicted"/>
<gene>
    <name evidence="3" type="ORF">JXQ802_LOCUS28302</name>
    <name evidence="4" type="ORF">JXQ802_LOCUS44296</name>
    <name evidence="2" type="ORF">PYM288_LOCUS18911</name>
</gene>
<evidence type="ECO:0000313" key="2">
    <source>
        <dbReference type="EMBL" id="CAF1085729.1"/>
    </source>
</evidence>
<accession>A0A815BW96</accession>
<dbReference type="Proteomes" id="UP000663854">
    <property type="component" value="Unassembled WGS sequence"/>
</dbReference>
<dbReference type="Proteomes" id="UP000663870">
    <property type="component" value="Unassembled WGS sequence"/>
</dbReference>
<evidence type="ECO:0000313" key="4">
    <source>
        <dbReference type="EMBL" id="CAF1560167.1"/>
    </source>
</evidence>
<keyword evidence="5" id="KW-1185">Reference proteome</keyword>
<sequence length="386" mass="41917">MVSANDSCVNVSEIEIFRLSVQNNETKCDSVLIRYYKTQKSGNLTKNFNISECNTFTISVHPRLYDQFSATKDNRNIGSSQSNRSISHVKPALKSSVEVNSNAWTVKEDKLNINNQSQSVSDNRKEYVRTRIGAYSLTTCKACLTGCLIGSLLGSIALAQRQPQRQQQQQQRQRQQQQQQRQQQGRRRQQQSQQSIHSTTTTARPIVAITQAGDSIIGICNTIAGGSTGTSGSSYPFYESPSDAIDGSTSTKYLNYGSLSSSCSSSSPAGIDTGFYITPAISNTTIALGLLFATANDSPDRDPITVTLEGTNATSSVGLNSGASWTLIYNGSTGIDPSIDPGRNTYLSQQNFSNTIAFSSYRLLVTSKRGSGNAVQYSEAQIMGYI</sequence>
<evidence type="ECO:0000256" key="1">
    <source>
        <dbReference type="SAM" id="MobiDB-lite"/>
    </source>
</evidence>
<feature type="compositionally biased region" description="Low complexity" evidence="1">
    <location>
        <begin position="165"/>
        <end position="183"/>
    </location>
</feature>
<dbReference type="EMBL" id="CAJNOL010001057">
    <property type="protein sequence ID" value="CAF1277226.1"/>
    <property type="molecule type" value="Genomic_DNA"/>
</dbReference>
<dbReference type="EMBL" id="CAJNOH010000603">
    <property type="protein sequence ID" value="CAF1085729.1"/>
    <property type="molecule type" value="Genomic_DNA"/>
</dbReference>
<comment type="caution">
    <text evidence="3">The sequence shown here is derived from an EMBL/GenBank/DDBJ whole genome shotgun (WGS) entry which is preliminary data.</text>
</comment>
<protein>
    <submittedName>
        <fullName evidence="3">Uncharacterized protein</fullName>
    </submittedName>
</protein>